<feature type="compositionally biased region" description="Polar residues" evidence="1">
    <location>
        <begin position="520"/>
        <end position="533"/>
    </location>
</feature>
<dbReference type="AlphaFoldDB" id="A0A8B6FZV5"/>
<reference evidence="2" key="1">
    <citation type="submission" date="2018-11" db="EMBL/GenBank/DDBJ databases">
        <authorList>
            <person name="Alioto T."/>
            <person name="Alioto T."/>
        </authorList>
    </citation>
    <scope>NUCLEOTIDE SEQUENCE</scope>
</reference>
<evidence type="ECO:0000313" key="2">
    <source>
        <dbReference type="EMBL" id="VDI56751.1"/>
    </source>
</evidence>
<evidence type="ECO:0000313" key="3">
    <source>
        <dbReference type="Proteomes" id="UP000596742"/>
    </source>
</evidence>
<proteinExistence type="predicted"/>
<name>A0A8B6FZV5_MYTGA</name>
<dbReference type="CDD" id="cd00117">
    <property type="entry name" value="TFP"/>
    <property type="match status" value="1"/>
</dbReference>
<sequence length="647" mass="72246">MIISGLCLLFVWVLSFELMIYKICSLILISISAQTQATPSFYALDNPCYDKFKLCSSSCEVVTLKNDVVCEFCICKNPDNNILWPTTVSTVPTTIPPTITTSGTRSPYITVNNITYVTLRNPCQQKLAMCPTFCDKSNVSYHGRICETCVCKVLQKESFGKRDNPLGNVVLPDRKLKRENTRDRSEEIYNRKTKRCVPFFCPLFRCPAGKVFEIGPDGCQVCRCIKQHAATSTLEPSTTQVVTSTKIAQLGSKPDLTELFCLPGPEYCHRDCLVHNIKVDDWHCFFCRCPQGEVFMAMINPCSHKVRVCPSYCTIRHLEDIILGTIQCDYCDCNTTNKQDLERESRFLLQDDLKVTNSVIASTKHCLEYASDCPSHCHAFTVYNNAWKCHVCLCHGVLIPRTFIHHLHSSSLTSRIASTSISTLPYNSKPDSTKTSESRTTSEEPVTSSYRSSPLPTSEEPVTTVNRSSSLPSTKESVTTIYRSSPLPTSVESVTTANRPSSLPSREVPVTTIKRPSPLPTSGSTLYPHTTNINKPTTNGGSISCFICNSTNCNDDELQLCSSGKKYCMNTLTVHTDGTKDIFRSCVSEDECNKKWWLKTADDPLCLTLQNGESVELADTRECNFCCTENGCNKNLKIDDHIFIGKE</sequence>
<feature type="compositionally biased region" description="Basic and acidic residues" evidence="1">
    <location>
        <begin position="431"/>
        <end position="442"/>
    </location>
</feature>
<protein>
    <submittedName>
        <fullName evidence="2">Uncharacterized protein</fullName>
    </submittedName>
</protein>
<accession>A0A8B6FZV5</accession>
<keyword evidence="3" id="KW-1185">Reference proteome</keyword>
<dbReference type="Proteomes" id="UP000596742">
    <property type="component" value="Unassembled WGS sequence"/>
</dbReference>
<organism evidence="2 3">
    <name type="scientific">Mytilus galloprovincialis</name>
    <name type="common">Mediterranean mussel</name>
    <dbReference type="NCBI Taxonomy" id="29158"/>
    <lineage>
        <taxon>Eukaryota</taxon>
        <taxon>Metazoa</taxon>
        <taxon>Spiralia</taxon>
        <taxon>Lophotrochozoa</taxon>
        <taxon>Mollusca</taxon>
        <taxon>Bivalvia</taxon>
        <taxon>Autobranchia</taxon>
        <taxon>Pteriomorphia</taxon>
        <taxon>Mytilida</taxon>
        <taxon>Mytiloidea</taxon>
        <taxon>Mytilidae</taxon>
        <taxon>Mytilinae</taxon>
        <taxon>Mytilus</taxon>
    </lineage>
</organism>
<comment type="caution">
    <text evidence="2">The sequence shown here is derived from an EMBL/GenBank/DDBJ whole genome shotgun (WGS) entry which is preliminary data.</text>
</comment>
<dbReference type="OrthoDB" id="6134424at2759"/>
<feature type="region of interest" description="Disordered" evidence="1">
    <location>
        <begin position="423"/>
        <end position="533"/>
    </location>
</feature>
<dbReference type="EMBL" id="UYJE01007647">
    <property type="protein sequence ID" value="VDI56751.1"/>
    <property type="molecule type" value="Genomic_DNA"/>
</dbReference>
<feature type="compositionally biased region" description="Polar residues" evidence="1">
    <location>
        <begin position="450"/>
        <end position="504"/>
    </location>
</feature>
<gene>
    <name evidence="2" type="ORF">MGAL_10B004082</name>
</gene>
<evidence type="ECO:0000256" key="1">
    <source>
        <dbReference type="SAM" id="MobiDB-lite"/>
    </source>
</evidence>